<dbReference type="EMBL" id="CP007647">
    <property type="protein sequence ID" value="AIR11452.1"/>
    <property type="molecule type" value="Genomic_DNA"/>
</dbReference>
<name>A0A089RY99_9LACO</name>
<accession>A0A089RY99</accession>
<dbReference type="InterPro" id="IPR032710">
    <property type="entry name" value="NTF2-like_dom_sf"/>
</dbReference>
<evidence type="ECO:0000313" key="1">
    <source>
        <dbReference type="EMBL" id="AIR11452.1"/>
    </source>
</evidence>
<sequence>MSGRTKFTWKQRLEAVEMWLQKKDLEIFKIFSNNATYIESWGPRYDSSKKIKLWFDEWNNRGTVLKWDIKQFFHKENQTIVEWYFECQMEAEEATAFDGISLIEWTDDNKIKFLKEFGCNINNYNPYKSGNIPKFKETEIGWF</sequence>
<keyword evidence="1" id="KW-0614">Plasmid</keyword>
<dbReference type="KEGG" id="lsj:LSJ_2034"/>
<proteinExistence type="predicted"/>
<reference evidence="1 2" key="1">
    <citation type="journal article" date="2014" name="BMC Genomics">
        <title>Unusual genome complexity in Lactobacillus salivarius JCM1046.</title>
        <authorList>
            <person name="Raftis E.J."/>
            <person name="Forde B.M."/>
            <person name="Claesson M.J."/>
            <person name="O'Toole P.W."/>
        </authorList>
    </citation>
    <scope>NUCLEOTIDE SEQUENCE [LARGE SCALE GENOMIC DNA]</scope>
    <source>
        <strain evidence="1 2">JCM1046</strain>
        <plasmid evidence="1 2">pMP1046A</plasmid>
    </source>
</reference>
<gene>
    <name evidence="1" type="ORF">LSJ_2034</name>
</gene>
<protein>
    <recommendedName>
        <fullName evidence="3">Conjugal transfer protein</fullName>
    </recommendedName>
</protein>
<dbReference type="AlphaFoldDB" id="A0A089RY99"/>
<dbReference type="SUPFAM" id="SSF54427">
    <property type="entry name" value="NTF2-like"/>
    <property type="match status" value="1"/>
</dbReference>
<dbReference type="Gene3D" id="3.10.450.50">
    <property type="match status" value="1"/>
</dbReference>
<geneLocation type="plasmid" evidence="1 2">
    <name>pMP1046A</name>
</geneLocation>
<dbReference type="Proteomes" id="UP000029488">
    <property type="component" value="Plasmid pMP1046A"/>
</dbReference>
<evidence type="ECO:0000313" key="2">
    <source>
        <dbReference type="Proteomes" id="UP000029488"/>
    </source>
</evidence>
<evidence type="ECO:0008006" key="3">
    <source>
        <dbReference type="Google" id="ProtNLM"/>
    </source>
</evidence>
<organism evidence="1 2">
    <name type="scientific">Ligilactobacillus salivarius</name>
    <dbReference type="NCBI Taxonomy" id="1624"/>
    <lineage>
        <taxon>Bacteria</taxon>
        <taxon>Bacillati</taxon>
        <taxon>Bacillota</taxon>
        <taxon>Bacilli</taxon>
        <taxon>Lactobacillales</taxon>
        <taxon>Lactobacillaceae</taxon>
        <taxon>Ligilactobacillus</taxon>
    </lineage>
</organism>